<name>A0A2I0BHJ1_9ASPA</name>
<feature type="domain" description="Rad21/Rec8-like protein N-terminal" evidence="2">
    <location>
        <begin position="1"/>
        <end position="60"/>
    </location>
</feature>
<sequence>MFYSHQLLARKAPLGQIRVAWSILQQIRLLITYAFSFHRSEEILNPSVPMALRLSGILMDDVNRFLVEINRAYMAKSGGDHSTSKIQAKGRAQARSSS</sequence>
<evidence type="ECO:0000259" key="2">
    <source>
        <dbReference type="Pfam" id="PF04825"/>
    </source>
</evidence>
<evidence type="ECO:0000313" key="4">
    <source>
        <dbReference type="Proteomes" id="UP000236161"/>
    </source>
</evidence>
<dbReference type="EMBL" id="KZ451883">
    <property type="protein sequence ID" value="PKA67263.1"/>
    <property type="molecule type" value="Genomic_DNA"/>
</dbReference>
<dbReference type="AlphaFoldDB" id="A0A2I0BHJ1"/>
<protein>
    <submittedName>
        <fullName evidence="3">Sister chromatid cohesion 1 protein 1</fullName>
    </submittedName>
</protein>
<dbReference type="OrthoDB" id="10071381at2759"/>
<dbReference type="STRING" id="1088818.A0A2I0BHJ1"/>
<dbReference type="InterPro" id="IPR006910">
    <property type="entry name" value="Rad21_Rec8_N"/>
</dbReference>
<accession>A0A2I0BHJ1</accession>
<organism evidence="3 4">
    <name type="scientific">Apostasia shenzhenica</name>
    <dbReference type="NCBI Taxonomy" id="1088818"/>
    <lineage>
        <taxon>Eukaryota</taxon>
        <taxon>Viridiplantae</taxon>
        <taxon>Streptophyta</taxon>
        <taxon>Embryophyta</taxon>
        <taxon>Tracheophyta</taxon>
        <taxon>Spermatophyta</taxon>
        <taxon>Magnoliopsida</taxon>
        <taxon>Liliopsida</taxon>
        <taxon>Asparagales</taxon>
        <taxon>Orchidaceae</taxon>
        <taxon>Apostasioideae</taxon>
        <taxon>Apostasia</taxon>
    </lineage>
</organism>
<keyword evidence="4" id="KW-1185">Reference proteome</keyword>
<evidence type="ECO:0000256" key="1">
    <source>
        <dbReference type="SAM" id="MobiDB-lite"/>
    </source>
</evidence>
<reference evidence="3 4" key="1">
    <citation type="journal article" date="2017" name="Nature">
        <title>The Apostasia genome and the evolution of orchids.</title>
        <authorList>
            <person name="Zhang G.Q."/>
            <person name="Liu K.W."/>
            <person name="Li Z."/>
            <person name="Lohaus R."/>
            <person name="Hsiao Y.Y."/>
            <person name="Niu S.C."/>
            <person name="Wang J.Y."/>
            <person name="Lin Y.C."/>
            <person name="Xu Q."/>
            <person name="Chen L.J."/>
            <person name="Yoshida K."/>
            <person name="Fujiwara S."/>
            <person name="Wang Z.W."/>
            <person name="Zhang Y.Q."/>
            <person name="Mitsuda N."/>
            <person name="Wang M."/>
            <person name="Liu G.H."/>
            <person name="Pecoraro L."/>
            <person name="Huang H.X."/>
            <person name="Xiao X.J."/>
            <person name="Lin M."/>
            <person name="Wu X.Y."/>
            <person name="Wu W.L."/>
            <person name="Chen Y.Y."/>
            <person name="Chang S.B."/>
            <person name="Sakamoto S."/>
            <person name="Ohme-Takagi M."/>
            <person name="Yagi M."/>
            <person name="Zeng S.J."/>
            <person name="Shen C.Y."/>
            <person name="Yeh C.M."/>
            <person name="Luo Y.B."/>
            <person name="Tsai W.C."/>
            <person name="Van de Peer Y."/>
            <person name="Liu Z.J."/>
        </authorList>
    </citation>
    <scope>NUCLEOTIDE SEQUENCE [LARGE SCALE GENOMIC DNA]</scope>
    <source>
        <strain evidence="4">cv. Shenzhen</strain>
        <tissue evidence="3">Stem</tissue>
    </source>
</reference>
<evidence type="ECO:0000313" key="3">
    <source>
        <dbReference type="EMBL" id="PKA67263.1"/>
    </source>
</evidence>
<gene>
    <name evidence="3" type="primary">SYN1</name>
    <name evidence="3" type="ORF">AXF42_Ash004756</name>
</gene>
<dbReference type="Proteomes" id="UP000236161">
    <property type="component" value="Unassembled WGS sequence"/>
</dbReference>
<feature type="region of interest" description="Disordered" evidence="1">
    <location>
        <begin position="76"/>
        <end position="98"/>
    </location>
</feature>
<dbReference type="Pfam" id="PF04825">
    <property type="entry name" value="Rad21_Rec8_N"/>
    <property type="match status" value="1"/>
</dbReference>
<proteinExistence type="predicted"/>